<dbReference type="PANTHER" id="PTHR36842">
    <property type="entry name" value="PROTEIN TOLB HOMOLOG"/>
    <property type="match status" value="1"/>
</dbReference>
<feature type="domain" description="PKD" evidence="1">
    <location>
        <begin position="135"/>
        <end position="182"/>
    </location>
</feature>
<evidence type="ECO:0000313" key="3">
    <source>
        <dbReference type="Proteomes" id="UP000006565"/>
    </source>
</evidence>
<dbReference type="SMART" id="SM00089">
    <property type="entry name" value="PKD"/>
    <property type="match status" value="4"/>
</dbReference>
<dbReference type="OrthoDB" id="106856at2157"/>
<dbReference type="GeneID" id="9745227"/>
<dbReference type="Pfam" id="PF18911">
    <property type="entry name" value="PKD_4"/>
    <property type="match status" value="3"/>
</dbReference>
<feature type="domain" description="PKD" evidence="1">
    <location>
        <begin position="44"/>
        <end position="98"/>
    </location>
</feature>
<keyword evidence="3" id="KW-1185">Reference proteome</keyword>
<dbReference type="KEGG" id="mpi:Mpet_2732"/>
<dbReference type="InterPro" id="IPR013783">
    <property type="entry name" value="Ig-like_fold"/>
</dbReference>
<dbReference type="STRING" id="679926.Mpet_2732"/>
<dbReference type="SUPFAM" id="SSF49299">
    <property type="entry name" value="PKD domain"/>
    <property type="match status" value="4"/>
</dbReference>
<dbReference type="InterPro" id="IPR035986">
    <property type="entry name" value="PKD_dom_sf"/>
</dbReference>
<dbReference type="AlphaFoldDB" id="E1RGU6"/>
<dbReference type="Gene3D" id="2.60.40.10">
    <property type="entry name" value="Immunoglobulins"/>
    <property type="match status" value="4"/>
</dbReference>
<dbReference type="PROSITE" id="PS50093">
    <property type="entry name" value="PKD"/>
    <property type="match status" value="4"/>
</dbReference>
<dbReference type="Proteomes" id="UP000006565">
    <property type="component" value="Chromosome"/>
</dbReference>
<evidence type="ECO:0000313" key="2">
    <source>
        <dbReference type="EMBL" id="ADN37475.1"/>
    </source>
</evidence>
<accession>E1RGU6</accession>
<dbReference type="eggNOG" id="arCOG02508">
    <property type="taxonomic scope" value="Archaea"/>
</dbReference>
<gene>
    <name evidence="2" type="ordered locus">Mpet_2732</name>
</gene>
<dbReference type="EMBL" id="CP002117">
    <property type="protein sequence ID" value="ADN37475.1"/>
    <property type="molecule type" value="Genomic_DNA"/>
</dbReference>
<dbReference type="PANTHER" id="PTHR36842:SF1">
    <property type="entry name" value="PROTEIN TOLB"/>
    <property type="match status" value="1"/>
</dbReference>
<dbReference type="HOGENOM" id="CLU_596680_0_0_2"/>
<protein>
    <submittedName>
        <fullName evidence="2">PKD domain containing protein</fullName>
    </submittedName>
</protein>
<proteinExistence type="predicted"/>
<dbReference type="InterPro" id="IPR000601">
    <property type="entry name" value="PKD_dom"/>
</dbReference>
<feature type="domain" description="PKD" evidence="1">
    <location>
        <begin position="187"/>
        <end position="274"/>
    </location>
</feature>
<dbReference type="RefSeq" id="WP_013330648.1">
    <property type="nucleotide sequence ID" value="NC_014507.1"/>
</dbReference>
<dbReference type="CDD" id="cd00146">
    <property type="entry name" value="PKD"/>
    <property type="match status" value="4"/>
</dbReference>
<dbReference type="InterPro" id="IPR022409">
    <property type="entry name" value="PKD/Chitinase_dom"/>
</dbReference>
<evidence type="ECO:0000259" key="1">
    <source>
        <dbReference type="PROSITE" id="PS50093"/>
    </source>
</evidence>
<dbReference type="FunFam" id="2.60.40.10:FF:000270">
    <property type="entry name" value="Cell surface protein"/>
    <property type="match status" value="1"/>
</dbReference>
<organism evidence="2 3">
    <name type="scientific">Methanolacinia petrolearia (strain DSM 11571 / OCM 486 / SEBR 4847)</name>
    <name type="common">Methanoplanus petrolearius</name>
    <dbReference type="NCBI Taxonomy" id="679926"/>
    <lineage>
        <taxon>Archaea</taxon>
        <taxon>Methanobacteriati</taxon>
        <taxon>Methanobacteriota</taxon>
        <taxon>Stenosarchaea group</taxon>
        <taxon>Methanomicrobia</taxon>
        <taxon>Methanomicrobiales</taxon>
        <taxon>Methanomicrobiaceae</taxon>
        <taxon>Methanolacinia</taxon>
    </lineage>
</organism>
<sequence length="428" mass="47595" precursor="true">MGIILIIAIFLTLITHASALTTTFTYKQGDKGDYLKVYFYGEVGSGTVTLWEWDFNSDGIIDNTSQNPVYSFPVADTYTVKLTTTFDTGVTESRTLNIIMKEPDLEASFATSVSSGEAPLQVNFTDLTLGVHDSRWDFGDKSPKIALQNPNHNFTEPGTYWVLLTVTGINGNTDEYTKEIVVNYPSPVALFTADQKSGKPPLSVQFADSSTISYGKITNWNWDFGDGTSSEEQNPLHEYSQPGNYTVTLKVTSDYSRTNTSTRTNFIIATSGITASFKAEETSGEIPFIAKFTSRIPANIEVKSYHWDFEDGTSTVANPVHTFRKPGIYNVSLTVTDIDGESFTVTKEDYITVERKAAGNEVWVNNTENTNNNKNETTGLNILADSGNVTKMLDNPGTEFIRNESMRFQNFFGEWLRLIMEILGLNKN</sequence>
<name>E1RGU6_METP4</name>
<feature type="domain" description="PKD" evidence="1">
    <location>
        <begin position="273"/>
        <end position="358"/>
    </location>
</feature>
<reference evidence="2 3" key="1">
    <citation type="journal article" date="2010" name="Stand. Genomic Sci.">
        <title>Complete genome sequence of Methanoplanus petrolearius type strain (SEBR 4847).</title>
        <authorList>
            <person name="Brambilla E."/>
            <person name="Djao O.D."/>
            <person name="Daligault H."/>
            <person name="Lapidus A."/>
            <person name="Lucas S."/>
            <person name="Hammon N."/>
            <person name="Nolan M."/>
            <person name="Tice H."/>
            <person name="Cheng J.F."/>
            <person name="Han C."/>
            <person name="Tapia R."/>
            <person name="Goodwin L."/>
            <person name="Pitluck S."/>
            <person name="Liolios K."/>
            <person name="Ivanova N."/>
            <person name="Mavromatis K."/>
            <person name="Mikhailova N."/>
            <person name="Pati A."/>
            <person name="Chen A."/>
            <person name="Palaniappan K."/>
            <person name="Land M."/>
            <person name="Hauser L."/>
            <person name="Chang Y.J."/>
            <person name="Jeffries C.D."/>
            <person name="Rohde M."/>
            <person name="Spring S."/>
            <person name="Sikorski J."/>
            <person name="Goker M."/>
            <person name="Woyke T."/>
            <person name="Bristow J."/>
            <person name="Eisen J.A."/>
            <person name="Markowitz V."/>
            <person name="Hugenholtz P."/>
            <person name="Kyrpides N.C."/>
            <person name="Klenk H.P."/>
        </authorList>
    </citation>
    <scope>NUCLEOTIDE SEQUENCE [LARGE SCALE GENOMIC DNA]</scope>
    <source>
        <strain evidence="3">DSM 11571 / OCM 486 / SEBR 4847</strain>
    </source>
</reference>